<dbReference type="Gene3D" id="1.25.40.10">
    <property type="entry name" value="Tetratricopeptide repeat domain"/>
    <property type="match status" value="1"/>
</dbReference>
<gene>
    <name evidence="2" type="ORF">OFAG_00442</name>
</gene>
<feature type="chain" id="PRO_5002932745" description="Sel1 repeat family protein" evidence="1">
    <location>
        <begin position="28"/>
        <end position="372"/>
    </location>
</feature>
<name>C3X253_9BURK</name>
<keyword evidence="1" id="KW-0732">Signal</keyword>
<dbReference type="AlphaFoldDB" id="C3X253"/>
<reference evidence="2" key="1">
    <citation type="submission" date="2011-10" db="EMBL/GenBank/DDBJ databases">
        <title>The Genome Sequence of Oxalobacter formigenes HOxBLS.</title>
        <authorList>
            <consortium name="The Broad Institute Genome Sequencing Platform"/>
            <person name="Earl A."/>
            <person name="Ward D."/>
            <person name="Feldgarden M."/>
            <person name="Gevers D."/>
            <person name="Allison M.J."/>
            <person name="Humphrey S."/>
            <person name="Young S.K."/>
            <person name="Zeng Q."/>
            <person name="Gargeya S."/>
            <person name="Fitzgerald M."/>
            <person name="Haas B."/>
            <person name="Abouelleil A."/>
            <person name="Alvarado L."/>
            <person name="Arachchi H.M."/>
            <person name="Berlin A."/>
            <person name="Brown A."/>
            <person name="Chapman S.B."/>
            <person name="Chen Z."/>
            <person name="Dunbar C."/>
            <person name="Freedman E."/>
            <person name="Gearin G."/>
            <person name="Goldberg J."/>
            <person name="Griggs A."/>
            <person name="Gujja S."/>
            <person name="Heiman D."/>
            <person name="Howarth C."/>
            <person name="Larson L."/>
            <person name="Lui A."/>
            <person name="MacDonald P.J.P."/>
            <person name="Montmayeur A."/>
            <person name="Murphy C."/>
            <person name="Neiman D."/>
            <person name="Pearson M."/>
            <person name="Priest M."/>
            <person name="Roberts A."/>
            <person name="Saif S."/>
            <person name="Shea T."/>
            <person name="Shenoy N."/>
            <person name="Sisk P."/>
            <person name="Stolte C."/>
            <person name="Sykes S."/>
            <person name="Wortman J."/>
            <person name="Nusbaum C."/>
            <person name="Birren B."/>
        </authorList>
    </citation>
    <scope>NUCLEOTIDE SEQUENCE [LARGE SCALE GENOMIC DNA]</scope>
    <source>
        <strain evidence="2">HOxBLS</strain>
    </source>
</reference>
<accession>C3X253</accession>
<sequence>MENREKKFAGLCLCLFLVFISPLTVFAKNGPVGTGERKTASWTDYFSRFLVFWENDKSRKADEPGSSPDAWKNVPVNFSDFLPDNLPGIEEYRRAMRYRRWENRPSHTVQEVYDLFGLSARKGNVLALIRQYEMYLDNPVSTENGNGFFREQLAEACRQVYPVAVTGNPDAQYLYARYCVDFKSAQAQSWYSRAFRQYKKFADKNVPYAQYMTGEIYRAFGEEKTAQEWYFIAAKNGNADAVCRIKLNFFHENEVWKNLGSESRGDNSCAVYQALKLIAQTHNNKVIAYAARQLLMQIPTGFASEGFNAGGFHFFPHKDVAAIIKEFHKEDMTASQRMKSEALVEKYRNNKAAFIDDYLDKFDWNRLSPFGD</sequence>
<organism evidence="2 3">
    <name type="scientific">Oxalobacter paraformigenes</name>
    <dbReference type="NCBI Taxonomy" id="556268"/>
    <lineage>
        <taxon>Bacteria</taxon>
        <taxon>Pseudomonadati</taxon>
        <taxon>Pseudomonadota</taxon>
        <taxon>Betaproteobacteria</taxon>
        <taxon>Burkholderiales</taxon>
        <taxon>Oxalobacteraceae</taxon>
        <taxon>Oxalobacter</taxon>
    </lineage>
</organism>
<evidence type="ECO:0000313" key="3">
    <source>
        <dbReference type="Proteomes" id="UP000003973"/>
    </source>
</evidence>
<dbReference type="EMBL" id="ACDP02000028">
    <property type="protein sequence ID" value="EEO27289.1"/>
    <property type="molecule type" value="Genomic_DNA"/>
</dbReference>
<feature type="signal peptide" evidence="1">
    <location>
        <begin position="1"/>
        <end position="27"/>
    </location>
</feature>
<evidence type="ECO:0008006" key="4">
    <source>
        <dbReference type="Google" id="ProtNLM"/>
    </source>
</evidence>
<dbReference type="HOGENOM" id="CLU_743619_0_0_4"/>
<proteinExistence type="predicted"/>
<dbReference type="Proteomes" id="UP000003973">
    <property type="component" value="Unassembled WGS sequence"/>
</dbReference>
<keyword evidence="3" id="KW-1185">Reference proteome</keyword>
<evidence type="ECO:0000313" key="2">
    <source>
        <dbReference type="EMBL" id="EEO27289.1"/>
    </source>
</evidence>
<dbReference type="SUPFAM" id="SSF81901">
    <property type="entry name" value="HCP-like"/>
    <property type="match status" value="1"/>
</dbReference>
<evidence type="ECO:0000256" key="1">
    <source>
        <dbReference type="SAM" id="SignalP"/>
    </source>
</evidence>
<comment type="caution">
    <text evidence="2">The sequence shown here is derived from an EMBL/GenBank/DDBJ whole genome shotgun (WGS) entry which is preliminary data.</text>
</comment>
<dbReference type="InterPro" id="IPR011990">
    <property type="entry name" value="TPR-like_helical_dom_sf"/>
</dbReference>
<protein>
    <recommendedName>
        <fullName evidence="4">Sel1 repeat family protein</fullName>
    </recommendedName>
</protein>
<dbReference type="RefSeq" id="WP_005876208.1">
    <property type="nucleotide sequence ID" value="NZ_CABMNL010000001.1"/>
</dbReference>